<evidence type="ECO:0000256" key="2">
    <source>
        <dbReference type="ARBA" id="ARBA00022490"/>
    </source>
</evidence>
<protein>
    <submittedName>
        <fullName evidence="10">23S rRNA (Cytosine(1962)-C(5))-methyltransferase RlmI</fullName>
    </submittedName>
</protein>
<evidence type="ECO:0000256" key="8">
    <source>
        <dbReference type="ARBA" id="ARBA00038091"/>
    </source>
</evidence>
<accession>A0A2G6E8H8</accession>
<keyword evidence="6" id="KW-0949">S-adenosyl-L-methionine</keyword>
<dbReference type="SUPFAM" id="SSF88697">
    <property type="entry name" value="PUA domain-like"/>
    <property type="match status" value="1"/>
</dbReference>
<dbReference type="SUPFAM" id="SSF53335">
    <property type="entry name" value="S-adenosyl-L-methionine-dependent methyltransferases"/>
    <property type="match status" value="1"/>
</dbReference>
<keyword evidence="4 10" id="KW-0489">Methyltransferase</keyword>
<dbReference type="CDD" id="cd21153">
    <property type="entry name" value="PUA_RlmI"/>
    <property type="match status" value="1"/>
</dbReference>
<dbReference type="GO" id="GO:0008168">
    <property type="term" value="F:methyltransferase activity"/>
    <property type="evidence" value="ECO:0007669"/>
    <property type="project" value="UniProtKB-KW"/>
</dbReference>
<dbReference type="SMART" id="SM00359">
    <property type="entry name" value="PUA"/>
    <property type="match status" value="1"/>
</dbReference>
<dbReference type="EMBL" id="PDPS01000023">
    <property type="protein sequence ID" value="PID58257.1"/>
    <property type="molecule type" value="Genomic_DNA"/>
</dbReference>
<dbReference type="PANTHER" id="PTHR42873:SF1">
    <property type="entry name" value="S-ADENOSYLMETHIONINE-DEPENDENT METHYLTRANSFERASE DOMAIN-CONTAINING PROTEIN"/>
    <property type="match status" value="1"/>
</dbReference>
<keyword evidence="7" id="KW-0694">RNA-binding</keyword>
<dbReference type="InterPro" id="IPR015947">
    <property type="entry name" value="PUA-like_sf"/>
</dbReference>
<sequence length="399" mass="44842">MASIILHTGREKSLQRRHPWIFSGAVKKLHGQARAGETVDVLSAQGGWLASAAYSPQSQILARVWSFNRDEQINETFFRARLSRSIQVRRQLTFNGSTAYRLVHGESDFLPGLVVDRYGDFLVCQFLSSGMEYWKQTIVEQLADLWPHSGMYERSDSDVRKKEGLPVACGVLAGKASPELLEICEGELRFWVNIQQGHKTGFYLDQRENRACLKQYVGNADVLNCFAYTGGFGVYALKYGARHVTQVESSAEALALARRNVELNSLDVSKVEFCRDDVFKRLRHYRDVGRRFDVIILDPPKFAESKSRLNKASRGYKDINWLAFRLLRPGGLLFTFSCSGLMTADLFQKIVADAALDAGCDAQIVRRLSQAADHPVALSVPEGDYLKGLVCRTLACRDD</sequence>
<evidence type="ECO:0000256" key="6">
    <source>
        <dbReference type="ARBA" id="ARBA00022691"/>
    </source>
</evidence>
<dbReference type="Gene3D" id="3.30.750.80">
    <property type="entry name" value="RNA methyltransferase domain (HRMD) like"/>
    <property type="match status" value="1"/>
</dbReference>
<evidence type="ECO:0000256" key="5">
    <source>
        <dbReference type="ARBA" id="ARBA00022679"/>
    </source>
</evidence>
<dbReference type="GO" id="GO:0003723">
    <property type="term" value="F:RNA binding"/>
    <property type="evidence" value="ECO:0007669"/>
    <property type="project" value="UniProtKB-KW"/>
</dbReference>
<organism evidence="10 11">
    <name type="scientific">candidate division KSB3 bacterium</name>
    <dbReference type="NCBI Taxonomy" id="2044937"/>
    <lineage>
        <taxon>Bacteria</taxon>
        <taxon>candidate division KSB3</taxon>
    </lineage>
</organism>
<dbReference type="InterPro" id="IPR019614">
    <property type="entry name" value="SAM-dep_methyl-trfase"/>
</dbReference>
<dbReference type="PROSITE" id="PS50890">
    <property type="entry name" value="PUA"/>
    <property type="match status" value="1"/>
</dbReference>
<reference evidence="10 11" key="1">
    <citation type="submission" date="2017-10" db="EMBL/GenBank/DDBJ databases">
        <title>Novel microbial diversity and functional potential in the marine mammal oral microbiome.</title>
        <authorList>
            <person name="Dudek N.K."/>
            <person name="Sun C.L."/>
            <person name="Burstein D."/>
            <person name="Kantor R.S."/>
            <person name="Aliaga Goltsman D.S."/>
            <person name="Bik E.M."/>
            <person name="Thomas B.C."/>
            <person name="Banfield J.F."/>
            <person name="Relman D.A."/>
        </authorList>
    </citation>
    <scope>NUCLEOTIDE SEQUENCE [LARGE SCALE GENOMIC DNA]</scope>
    <source>
        <strain evidence="10">DOLZORAL124_49_17</strain>
    </source>
</reference>
<dbReference type="GO" id="GO:0032259">
    <property type="term" value="P:methylation"/>
    <property type="evidence" value="ECO:0007669"/>
    <property type="project" value="UniProtKB-KW"/>
</dbReference>
<dbReference type="InterPro" id="IPR029063">
    <property type="entry name" value="SAM-dependent_MTases_sf"/>
</dbReference>
<dbReference type="CDD" id="cd11572">
    <property type="entry name" value="RlmI_M_like"/>
    <property type="match status" value="1"/>
</dbReference>
<dbReference type="Gene3D" id="2.30.130.10">
    <property type="entry name" value="PUA domain"/>
    <property type="match status" value="1"/>
</dbReference>
<evidence type="ECO:0000259" key="9">
    <source>
        <dbReference type="SMART" id="SM00359"/>
    </source>
</evidence>
<dbReference type="AlphaFoldDB" id="A0A2G6E8H8"/>
<keyword evidence="2" id="KW-0963">Cytoplasm</keyword>
<evidence type="ECO:0000256" key="1">
    <source>
        <dbReference type="ARBA" id="ARBA00004496"/>
    </source>
</evidence>
<proteinExistence type="inferred from homology"/>
<dbReference type="GO" id="GO:0006364">
    <property type="term" value="P:rRNA processing"/>
    <property type="evidence" value="ECO:0007669"/>
    <property type="project" value="UniProtKB-KW"/>
</dbReference>
<evidence type="ECO:0000256" key="7">
    <source>
        <dbReference type="ARBA" id="ARBA00022884"/>
    </source>
</evidence>
<dbReference type="InterPro" id="IPR041532">
    <property type="entry name" value="RlmI-like_PUA"/>
</dbReference>
<dbReference type="Proteomes" id="UP000229740">
    <property type="component" value="Unassembled WGS sequence"/>
</dbReference>
<comment type="similarity">
    <text evidence="8">Belongs to the methyltransferase superfamily. RlmI family.</text>
</comment>
<comment type="caution">
    <text evidence="10">The sequence shown here is derived from an EMBL/GenBank/DDBJ whole genome shotgun (WGS) entry which is preliminary data.</text>
</comment>
<gene>
    <name evidence="10" type="ORF">CSB45_04100</name>
</gene>
<evidence type="ECO:0000313" key="11">
    <source>
        <dbReference type="Proteomes" id="UP000229740"/>
    </source>
</evidence>
<dbReference type="PANTHER" id="PTHR42873">
    <property type="entry name" value="RIBOSOMAL RNA LARGE SUBUNIT METHYLTRANSFERASE"/>
    <property type="match status" value="1"/>
</dbReference>
<evidence type="ECO:0000256" key="4">
    <source>
        <dbReference type="ARBA" id="ARBA00022603"/>
    </source>
</evidence>
<keyword evidence="5 10" id="KW-0808">Transferase</keyword>
<keyword evidence="3" id="KW-0698">rRNA processing</keyword>
<evidence type="ECO:0000313" key="10">
    <source>
        <dbReference type="EMBL" id="PID58257.1"/>
    </source>
</evidence>
<dbReference type="InterPro" id="IPR002478">
    <property type="entry name" value="PUA"/>
</dbReference>
<evidence type="ECO:0000256" key="3">
    <source>
        <dbReference type="ARBA" id="ARBA00022552"/>
    </source>
</evidence>
<dbReference type="Gene3D" id="3.40.50.150">
    <property type="entry name" value="Vaccinia Virus protein VP39"/>
    <property type="match status" value="1"/>
</dbReference>
<dbReference type="Pfam" id="PF17785">
    <property type="entry name" value="PUA_3"/>
    <property type="match status" value="1"/>
</dbReference>
<dbReference type="GO" id="GO:0005737">
    <property type="term" value="C:cytoplasm"/>
    <property type="evidence" value="ECO:0007669"/>
    <property type="project" value="UniProtKB-SubCell"/>
</dbReference>
<feature type="domain" description="PUA" evidence="9">
    <location>
        <begin position="2"/>
        <end position="87"/>
    </location>
</feature>
<name>A0A2G6E8H8_9BACT</name>
<dbReference type="CDD" id="cd02440">
    <property type="entry name" value="AdoMet_MTases"/>
    <property type="match status" value="1"/>
</dbReference>
<comment type="subcellular location">
    <subcellularLocation>
        <location evidence="1">Cytoplasm</location>
    </subcellularLocation>
</comment>
<dbReference type="Pfam" id="PF10672">
    <property type="entry name" value="Methyltrans_SAM"/>
    <property type="match status" value="1"/>
</dbReference>
<dbReference type="InterPro" id="IPR036974">
    <property type="entry name" value="PUA_sf"/>
</dbReference>